<gene>
    <name evidence="3" type="ORF">OGAPHI_001571</name>
</gene>
<reference evidence="3" key="2">
    <citation type="submission" date="2021-01" db="EMBL/GenBank/DDBJ databases">
        <authorList>
            <person name="Schikora-Tamarit M.A."/>
        </authorList>
    </citation>
    <scope>NUCLEOTIDE SEQUENCE</scope>
    <source>
        <strain evidence="3">CBS6075</strain>
    </source>
</reference>
<dbReference type="Proteomes" id="UP000769157">
    <property type="component" value="Unassembled WGS sequence"/>
</dbReference>
<dbReference type="AlphaFoldDB" id="A0A9P8PD16"/>
<comment type="caution">
    <text evidence="3">The sequence shown here is derived from an EMBL/GenBank/DDBJ whole genome shotgun (WGS) entry which is preliminary data.</text>
</comment>
<dbReference type="GO" id="GO:0004784">
    <property type="term" value="F:superoxide dismutase activity"/>
    <property type="evidence" value="ECO:0007669"/>
    <property type="project" value="InterPro"/>
</dbReference>
<dbReference type="SUPFAM" id="SSF54719">
    <property type="entry name" value="Fe,Mn superoxide dismutase (SOD), C-terminal domain"/>
    <property type="match status" value="1"/>
</dbReference>
<keyword evidence="4" id="KW-1185">Reference proteome</keyword>
<sequence length="368" mass="41585">MLRRSLGYPASVCRAFSTRSALRQTQEASSQSSSPAGSVIKAPELAQNTTTIEGLFSESVFNDVWSKQVSLKLDDLKYGISESPIRTNLESCFIESSANEVFLKGNKRTASNMVDEFLLTTTNPTVDQFCKLLEKTATKPTEQYVFQNAATIYNLYYFLSSLKSNPENTVSKADLSELYKTPDVFSKIQNPPEGSIASWIESSFGSIQEFKTLLLATANSTKGNGYTWVVHKFRKPELGQESRDLTRFSSLAILNTYNSGIPLHFRKGQISNARAFKKQQKAVKSDSQDSDSVSMYKIEIPDLEQAQDTYEPLTYCYEPLLAIGNNPSFYLRDYGVFGKSRYLENVWNCIDWDVVESRWINRTLTKKR</sequence>
<dbReference type="Gene3D" id="3.55.40.20">
    <property type="entry name" value="Iron/manganese superoxide dismutase, C-terminal domain"/>
    <property type="match status" value="1"/>
</dbReference>
<dbReference type="GeneID" id="70233539"/>
<proteinExistence type="predicted"/>
<evidence type="ECO:0000256" key="1">
    <source>
        <dbReference type="ARBA" id="ARBA00037226"/>
    </source>
</evidence>
<feature type="domain" description="Manganese/iron superoxide dismutase C-terminal" evidence="2">
    <location>
        <begin position="192"/>
        <end position="234"/>
    </location>
</feature>
<dbReference type="PANTHER" id="PTHR43595">
    <property type="entry name" value="37S RIBOSOMAL PROTEIN S26, MITOCHONDRIAL"/>
    <property type="match status" value="1"/>
</dbReference>
<dbReference type="GO" id="GO:0005737">
    <property type="term" value="C:cytoplasm"/>
    <property type="evidence" value="ECO:0007669"/>
    <property type="project" value="TreeGrafter"/>
</dbReference>
<name>A0A9P8PD16_9ASCO</name>
<organism evidence="3 4">
    <name type="scientific">Ogataea philodendri</name>
    <dbReference type="NCBI Taxonomy" id="1378263"/>
    <lineage>
        <taxon>Eukaryota</taxon>
        <taxon>Fungi</taxon>
        <taxon>Dikarya</taxon>
        <taxon>Ascomycota</taxon>
        <taxon>Saccharomycotina</taxon>
        <taxon>Pichiomycetes</taxon>
        <taxon>Pichiales</taxon>
        <taxon>Pichiaceae</taxon>
        <taxon>Ogataea</taxon>
    </lineage>
</organism>
<evidence type="ECO:0000259" key="2">
    <source>
        <dbReference type="Pfam" id="PF02777"/>
    </source>
</evidence>
<dbReference type="Pfam" id="PF02777">
    <property type="entry name" value="Sod_Fe_C"/>
    <property type="match status" value="1"/>
</dbReference>
<dbReference type="OrthoDB" id="275227at2759"/>
<dbReference type="InterPro" id="IPR019832">
    <property type="entry name" value="Mn/Fe_SOD_C"/>
</dbReference>
<dbReference type="PANTHER" id="PTHR43595:SF1">
    <property type="entry name" value="SMALL RIBOSOMAL SUBUNIT PROTEIN MS43"/>
    <property type="match status" value="1"/>
</dbReference>
<protein>
    <recommendedName>
        <fullName evidence="2">Manganese/iron superoxide dismutase C-terminal domain-containing protein</fullName>
    </recommendedName>
</protein>
<evidence type="ECO:0000313" key="3">
    <source>
        <dbReference type="EMBL" id="KAH3669450.1"/>
    </source>
</evidence>
<dbReference type="RefSeq" id="XP_046063713.1">
    <property type="nucleotide sequence ID" value="XM_046202347.1"/>
</dbReference>
<reference evidence="3" key="1">
    <citation type="journal article" date="2021" name="Open Biol.">
        <title>Shared evolutionary footprints suggest mitochondrial oxidative damage underlies multiple complex I losses in fungi.</title>
        <authorList>
            <person name="Schikora-Tamarit M.A."/>
            <person name="Marcet-Houben M."/>
            <person name="Nosek J."/>
            <person name="Gabaldon T."/>
        </authorList>
    </citation>
    <scope>NUCLEOTIDE SEQUENCE</scope>
    <source>
        <strain evidence="3">CBS6075</strain>
    </source>
</reference>
<dbReference type="InterPro" id="IPR036314">
    <property type="entry name" value="SOD_C_sf"/>
</dbReference>
<dbReference type="GO" id="GO:0046872">
    <property type="term" value="F:metal ion binding"/>
    <property type="evidence" value="ECO:0007669"/>
    <property type="project" value="InterPro"/>
</dbReference>
<comment type="function">
    <text evidence="1">Component of the mitochondrial ribosome (mitoribosome), a dedicated translation machinery responsible for the synthesis of mitochondrial genome-encoded proteins, including at least some of the essential transmembrane subunits of the mitochondrial respiratory chain. The mitoribosomes are attached to the mitochondrial inner membrane and translation products are cotranslationally integrated into the membrane.</text>
</comment>
<accession>A0A9P8PD16</accession>
<dbReference type="EMBL" id="JAEUBE010000137">
    <property type="protein sequence ID" value="KAH3669450.1"/>
    <property type="molecule type" value="Genomic_DNA"/>
</dbReference>
<evidence type="ECO:0000313" key="4">
    <source>
        <dbReference type="Proteomes" id="UP000769157"/>
    </source>
</evidence>